<feature type="domain" description="Globin" evidence="4">
    <location>
        <begin position="648"/>
        <end position="865"/>
    </location>
</feature>
<feature type="region of interest" description="Disordered" evidence="2">
    <location>
        <begin position="502"/>
        <end position="526"/>
    </location>
</feature>
<dbReference type="Pfam" id="PF00648">
    <property type="entry name" value="Peptidase_C2"/>
    <property type="match status" value="1"/>
</dbReference>
<feature type="region of interest" description="Disordered" evidence="2">
    <location>
        <begin position="421"/>
        <end position="452"/>
    </location>
</feature>
<feature type="region of interest" description="Disordered" evidence="2">
    <location>
        <begin position="1394"/>
        <end position="1414"/>
    </location>
</feature>
<feature type="region of interest" description="Disordered" evidence="2">
    <location>
        <begin position="269"/>
        <end position="305"/>
    </location>
</feature>
<dbReference type="OrthoDB" id="9374162at2759"/>
<dbReference type="PROSITE" id="PS50203">
    <property type="entry name" value="CALPAIN_CAT"/>
    <property type="match status" value="1"/>
</dbReference>
<accession>A0A2A3EJ05</accession>
<feature type="compositionally biased region" description="Low complexity" evidence="2">
    <location>
        <begin position="1394"/>
        <end position="1405"/>
    </location>
</feature>
<dbReference type="InterPro" id="IPR057249">
    <property type="entry name" value="Globin_CP_ADGB"/>
</dbReference>
<evidence type="ECO:0000256" key="2">
    <source>
        <dbReference type="SAM" id="MobiDB-lite"/>
    </source>
</evidence>
<dbReference type="InterPro" id="IPR001300">
    <property type="entry name" value="Peptidase_C2_calpain_cat"/>
</dbReference>
<keyword evidence="6" id="KW-1185">Reference proteome</keyword>
<dbReference type="EMBL" id="KZ288241">
    <property type="protein sequence ID" value="PBC31262.1"/>
    <property type="molecule type" value="Genomic_DNA"/>
</dbReference>
<organism evidence="5 6">
    <name type="scientific">Apis cerana cerana</name>
    <name type="common">Oriental honeybee</name>
    <dbReference type="NCBI Taxonomy" id="94128"/>
    <lineage>
        <taxon>Eukaryota</taxon>
        <taxon>Metazoa</taxon>
        <taxon>Ecdysozoa</taxon>
        <taxon>Arthropoda</taxon>
        <taxon>Hexapoda</taxon>
        <taxon>Insecta</taxon>
        <taxon>Pterygota</taxon>
        <taxon>Neoptera</taxon>
        <taxon>Endopterygota</taxon>
        <taxon>Hymenoptera</taxon>
        <taxon>Apocrita</taxon>
        <taxon>Aculeata</taxon>
        <taxon>Apoidea</taxon>
        <taxon>Anthophila</taxon>
        <taxon>Apidae</taxon>
        <taxon>Apis</taxon>
    </lineage>
</organism>
<feature type="region of interest" description="Disordered" evidence="2">
    <location>
        <begin position="1269"/>
        <end position="1293"/>
    </location>
</feature>
<evidence type="ECO:0000259" key="4">
    <source>
        <dbReference type="PROSITE" id="PS52042"/>
    </source>
</evidence>
<dbReference type="SUPFAM" id="SSF54001">
    <property type="entry name" value="Cysteine proteinases"/>
    <property type="match status" value="1"/>
</dbReference>
<dbReference type="InterPro" id="IPR054093">
    <property type="entry name" value="Androglobin_II"/>
</dbReference>
<dbReference type="PANTHER" id="PTHR46298:SF1">
    <property type="entry name" value="ANDROGLOBIN"/>
    <property type="match status" value="1"/>
</dbReference>
<dbReference type="CDD" id="cd22307">
    <property type="entry name" value="Adgb_C_mid-like"/>
    <property type="match status" value="1"/>
</dbReference>
<evidence type="ECO:0000259" key="3">
    <source>
        <dbReference type="PROSITE" id="PS50203"/>
    </source>
</evidence>
<dbReference type="Pfam" id="PF22069">
    <property type="entry name" value="Androglobin_IV"/>
    <property type="match status" value="1"/>
</dbReference>
<feature type="compositionally biased region" description="Basic and acidic residues" evidence="2">
    <location>
        <begin position="438"/>
        <end position="452"/>
    </location>
</feature>
<protein>
    <submittedName>
        <fullName evidence="5">Calpain-7 protein</fullName>
    </submittedName>
</protein>
<dbReference type="PANTHER" id="PTHR46298">
    <property type="entry name" value="ANDROGLOBIN"/>
    <property type="match status" value="1"/>
</dbReference>
<dbReference type="Proteomes" id="UP000242457">
    <property type="component" value="Unassembled WGS sequence"/>
</dbReference>
<reference evidence="5 6" key="1">
    <citation type="submission" date="2014-07" db="EMBL/GenBank/DDBJ databases">
        <title>Genomic and transcriptomic analysis on Apis cerana provide comprehensive insights into honey bee biology.</title>
        <authorList>
            <person name="Diao Q."/>
            <person name="Sun L."/>
            <person name="Zheng H."/>
            <person name="Zheng H."/>
            <person name="Xu S."/>
            <person name="Wang S."/>
            <person name="Zeng Z."/>
            <person name="Hu F."/>
            <person name="Su S."/>
            <person name="Wu J."/>
        </authorList>
    </citation>
    <scope>NUCLEOTIDE SEQUENCE [LARGE SCALE GENOMIC DNA]</scope>
    <source>
        <tissue evidence="5">Pupae without intestine</tissue>
    </source>
</reference>
<evidence type="ECO:0000313" key="6">
    <source>
        <dbReference type="Proteomes" id="UP000242457"/>
    </source>
</evidence>
<dbReference type="STRING" id="94128.A0A2A3EJ05"/>
<gene>
    <name evidence="5" type="ORF">APICC_05958</name>
</gene>
<dbReference type="InterPro" id="IPR054094">
    <property type="entry name" value="Androglobin_IV"/>
</dbReference>
<dbReference type="InterPro" id="IPR053033">
    <property type="entry name" value="Androglobin-like"/>
</dbReference>
<dbReference type="Pfam" id="PF22068">
    <property type="entry name" value="Androglobin_II"/>
    <property type="match status" value="1"/>
</dbReference>
<dbReference type="GO" id="GO:0006508">
    <property type="term" value="P:proteolysis"/>
    <property type="evidence" value="ECO:0007669"/>
    <property type="project" value="InterPro"/>
</dbReference>
<proteinExistence type="predicted"/>
<name>A0A2A3EJ05_APICC</name>
<feature type="domain" description="Calpain catalytic" evidence="3">
    <location>
        <begin position="155"/>
        <end position="256"/>
    </location>
</feature>
<feature type="compositionally biased region" description="Basic and acidic residues" evidence="2">
    <location>
        <begin position="279"/>
        <end position="305"/>
    </location>
</feature>
<evidence type="ECO:0000313" key="5">
    <source>
        <dbReference type="EMBL" id="PBC31262.1"/>
    </source>
</evidence>
<evidence type="ECO:0000256" key="1">
    <source>
        <dbReference type="PROSITE-ProRule" id="PRU00239"/>
    </source>
</evidence>
<sequence length="1414" mass="166200">MSEMSRKVSENFFDVSSTDDSTLWSEWNDATLNKENWAFPKNGPDGLFLDTQVVQLPLSLKSHEWIRAKDLVNLTVRSTFKEPLTVVVNNLKYSDFIINNRHLLHSQYCGRNGLEISGESNNFFWIGQNQPWQGWMNVYSMNKAGKGVQHRPVINPNGKYIVRLYFLGTWRRIVVDDMIPVNKEKLPLLPRTNNNFELWPMILSKALLKLCSLTWNNYEIIDFHPIACLTGWVCLKFKMHYQSPQDKWDFLRKYADHFEWEKEDEQESQEVRTKKIKEVKKSKETMKTKKSRDTDRTGKTDETRKSRIDDPKIKALIKPQPVSLFLNLGDIKNEIIPDLAPCWSHFIYVDQSRDIPLDPKDVKPPLAKWKFYRWLKWAISEEIINPIEYFVPIRSLKIVSPLKKYEESVVNKYNKSIKKENKENKNVVENEVPTTKPKTAEENKVNEKSKNSQKDYETLEDTCFWADFNKIEPFIKEVDFFYKVDYFQYTIKLSDRFAAKPSDEKSETKKDSKKESKKSSPSRQNKDSEFIDAYLWPQKMLKSRNDPLYIFTDSVEEKFFLISFSTFQVTAEIVKNEGEDEETNPKTLLKASKGYLAVERNHWFRKLEKPDYLIFILTAGTKATILEINPGRHILQVYCHSDSNCYVSISSDTIFQVGDRRKMYQLMCTESEMIDKMAKHISNSISNAFQAFGTERYPSALKVYYSSYLPFTLEEKKTKKILCQKTHEFFIKELANSIGKIIAENELPNMLRALRVFFLNHKIGLQCYDEISVVLRTLRYKSIHGEDLPSTLDSRHIILSQKDEAASIIQSFFRMITVKKYLKMHNPRHEKHNEILQNLLKIVELFNYNKQESLANTILRNIVKHHDKFYDVFHCSKDFEYILQSVEFKGTLTNLKPNQWFPIIRIIINPRVGEVVFANINLFINLPRYDVRVFDNEIDKEILKIVNNVVPTRYEHTKLGYTLFCYGWTDSDINQMKELPWTLNIITMKGQPEFQFLINEMIFTMITPPTLVIEELCNTYIPNSRNYISKWIIRVMQSSIVTFRLRVSYSNAKIRLRVKDEYGNLITRNRGFAVVILPVVYLRFNRRFESNEKNNHEHKEEIDIKKNISNNNKHTPYTIYYLEGSVLGKTWPLTRAEWSIVSEFKVKPSGSLVRTKLPSNNIIKKNETSRSKKNMKQSAENVQTLESPYWILQVITDSGSKVEIIEDRTKELEIAEMKEIWAKDNPDSLERGREIRKAFIKKHAVKQPIECFEKKVSSQFEKSLIKKDNGRPLMDAPQDTSCTEQRTLSPPPSLRRLPPLDLSVYEVKEDEEMLKTESKEQMLSVLRKLDVTCAQQDYEHFLTELENFNKLQKLNHDILYRIKYTEAFRERKALMENLYEIRKNYIAMKSLAPSVKSTKKSPISSKKSKKNKKT</sequence>
<dbReference type="PROSITE" id="PS52042">
    <property type="entry name" value="GLOBIN_CP_ADGB"/>
    <property type="match status" value="1"/>
</dbReference>
<dbReference type="GO" id="GO:0004198">
    <property type="term" value="F:calcium-dependent cysteine-type endopeptidase activity"/>
    <property type="evidence" value="ECO:0007669"/>
    <property type="project" value="InterPro"/>
</dbReference>
<dbReference type="InterPro" id="IPR038765">
    <property type="entry name" value="Papain-like_cys_pep_sf"/>
</dbReference>
<comment type="caution">
    <text evidence="1">Lacks conserved residue(s) required for the propagation of feature annotation.</text>
</comment>